<keyword evidence="3" id="KW-1185">Reference proteome</keyword>
<accession>A0AAV4RP81</accession>
<proteinExistence type="predicted"/>
<dbReference type="AlphaFoldDB" id="A0AAV4RP81"/>
<comment type="caution">
    <text evidence="2">The sequence shown here is derived from an EMBL/GenBank/DDBJ whole genome shotgun (WGS) entry which is preliminary data.</text>
</comment>
<gene>
    <name evidence="2" type="ORF">CDAR_567751</name>
</gene>
<dbReference type="Proteomes" id="UP001054837">
    <property type="component" value="Unassembled WGS sequence"/>
</dbReference>
<reference evidence="2 3" key="1">
    <citation type="submission" date="2021-06" db="EMBL/GenBank/DDBJ databases">
        <title>Caerostris darwini draft genome.</title>
        <authorList>
            <person name="Kono N."/>
            <person name="Arakawa K."/>
        </authorList>
    </citation>
    <scope>NUCLEOTIDE SEQUENCE [LARGE SCALE GENOMIC DNA]</scope>
</reference>
<name>A0AAV4RP81_9ARAC</name>
<feature type="region of interest" description="Disordered" evidence="1">
    <location>
        <begin position="18"/>
        <end position="45"/>
    </location>
</feature>
<dbReference type="EMBL" id="BPLQ01006560">
    <property type="protein sequence ID" value="GIY23550.1"/>
    <property type="molecule type" value="Genomic_DNA"/>
</dbReference>
<evidence type="ECO:0000256" key="1">
    <source>
        <dbReference type="SAM" id="MobiDB-lite"/>
    </source>
</evidence>
<protein>
    <submittedName>
        <fullName evidence="2">Uncharacterized protein</fullName>
    </submittedName>
</protein>
<organism evidence="2 3">
    <name type="scientific">Caerostris darwini</name>
    <dbReference type="NCBI Taxonomy" id="1538125"/>
    <lineage>
        <taxon>Eukaryota</taxon>
        <taxon>Metazoa</taxon>
        <taxon>Ecdysozoa</taxon>
        <taxon>Arthropoda</taxon>
        <taxon>Chelicerata</taxon>
        <taxon>Arachnida</taxon>
        <taxon>Araneae</taxon>
        <taxon>Araneomorphae</taxon>
        <taxon>Entelegynae</taxon>
        <taxon>Araneoidea</taxon>
        <taxon>Araneidae</taxon>
        <taxon>Caerostris</taxon>
    </lineage>
</organism>
<evidence type="ECO:0000313" key="2">
    <source>
        <dbReference type="EMBL" id="GIY23550.1"/>
    </source>
</evidence>
<evidence type="ECO:0000313" key="3">
    <source>
        <dbReference type="Proteomes" id="UP001054837"/>
    </source>
</evidence>
<sequence>MTVASFANLLAANPTSRCGGVLGEEEGENSSACPESILPPPPSPCPRTMVIPASRRRVRLSRPHPSFQYSNWEEASLPPPCVKQSLLYSFFLALSISRDWL</sequence>